<dbReference type="InterPro" id="IPR056884">
    <property type="entry name" value="NPHP3-like_N"/>
</dbReference>
<name>A0A8K0WKY5_9HYPO</name>
<comment type="caution">
    <text evidence="4">The sequence shown here is derived from an EMBL/GenBank/DDBJ whole genome shotgun (WGS) entry which is preliminary data.</text>
</comment>
<reference evidence="4" key="1">
    <citation type="journal article" date="2021" name="Nat. Commun.">
        <title>Genetic determinants of endophytism in the Arabidopsis root mycobiome.</title>
        <authorList>
            <person name="Mesny F."/>
            <person name="Miyauchi S."/>
            <person name="Thiergart T."/>
            <person name="Pickel B."/>
            <person name="Atanasova L."/>
            <person name="Karlsson M."/>
            <person name="Huettel B."/>
            <person name="Barry K.W."/>
            <person name="Haridas S."/>
            <person name="Chen C."/>
            <person name="Bauer D."/>
            <person name="Andreopoulos W."/>
            <person name="Pangilinan J."/>
            <person name="LaButti K."/>
            <person name="Riley R."/>
            <person name="Lipzen A."/>
            <person name="Clum A."/>
            <person name="Drula E."/>
            <person name="Henrissat B."/>
            <person name="Kohler A."/>
            <person name="Grigoriev I.V."/>
            <person name="Martin F.M."/>
            <person name="Hacquard S."/>
        </authorList>
    </citation>
    <scope>NUCLEOTIDE SEQUENCE</scope>
    <source>
        <strain evidence="4">MPI-CAGE-CH-0235</strain>
    </source>
</reference>
<keyword evidence="5" id="KW-1185">Reference proteome</keyword>
<evidence type="ECO:0000259" key="3">
    <source>
        <dbReference type="PROSITE" id="PS50837"/>
    </source>
</evidence>
<dbReference type="AlphaFoldDB" id="A0A8K0WKY5"/>
<dbReference type="Pfam" id="PF22939">
    <property type="entry name" value="WHD_GPIID"/>
    <property type="match status" value="1"/>
</dbReference>
<dbReference type="SUPFAM" id="SSF48403">
    <property type="entry name" value="Ankyrin repeat"/>
    <property type="match status" value="1"/>
</dbReference>
<keyword evidence="1" id="KW-0677">Repeat</keyword>
<sequence length="1151" mass="131432">MATHDARIYQVFQAVIAEFKQKLGNDNLYTEIFKTTSIDQVYDLTDKLQEEQQKTGSLRHLSKIGPYLERLRDYSGAIEVFVQVQPDILALIWGPIKLLIQWTSTLKQSFDAIIDITAKIGNLLPEFKEAALIFGHNACLNEVLALFFQDILDFYVVALKFFSLSRWRHFFESMWPSRRDKIAIVMTHIEQHTGLMRNEVRREDIRAEHDARLRALEHFEKMEKTAITQEYNAIETHISPVSYDDVLNRIESRLCDGTGKWLIRNVDFCKWLDKTDATARQIWLQGIPGAGKTFLTAIAIRHATKYGKTIFAYLSYASNSTTSALSIFLSLIFQLTQDDHNLQSMLCRLGRKNLKNDLRVATELLQHLLNCAGIVFIILDGIDEITQVERGRLLRHLIQVTESCGDVRILISSRPEADITASLAPKFAAICVNDRNSGSIQAFVTHRAEEWLPTRGFLPQVEADIKALLAPLASSAKGMFLYAEIFLNTIKHLEKEEILAELSILPEDLDAAYLRVLKRINNMSPPDAAKARNILGWIGCSPTPLTIYEMEQALRITHQDSAARVSSRLNILSLCGPIVEVVDDLVGFVHFTVKEYLFSPRIVGYIDLTEATLSLAQRCIWYLCQIHHDPWIDDYEIEANIISGDYRLHYYASTTWLELVECYFRLNGRNTVSLELISALNSLYGGRTKWEFEQISETELSAVMHRPELEGFSKEYPELYKFLLHAAYLRESCSTSEYHIQQREQWATLDPLVIFDISATLHKQFDQTSCQKDHGKDNCHCSLLQWHYGDRRFKCGFLSCPTRRFGFSTKSKRDSHEKYHSRQWKCADPSCEYSDIGFLSRRMRDEHSESNHREFKPAVYTTTTLDTDELQPLLFDLITCDDVEAVRALIPQAQALDSDTKHDLCKLASFSGSVPMIKLLHESGGLSLGTPQPSIIASIRGHNEAGLRWLASHFDDQLRDTAFMIEAILECNSKIVFEMFRKDLITYSTQTGWVSTSVNVLRATNRIPDSEELLLQLWADLEKRDRDSGFLNKVSLGDALGHVAETTCSINLSRKLIEYGAPVNARRSERYMTPLHRAARRSSAASAELIKFLLYHGADPNMKASRCHRLVKQEKGAREISKWLGLSWDELIEKVRTDREKGIGWPGSEIS</sequence>
<proteinExistence type="predicted"/>
<dbReference type="InterPro" id="IPR056125">
    <property type="entry name" value="DUF7708"/>
</dbReference>
<dbReference type="InterPro" id="IPR036770">
    <property type="entry name" value="Ankyrin_rpt-contain_sf"/>
</dbReference>
<dbReference type="Gene3D" id="1.25.40.20">
    <property type="entry name" value="Ankyrin repeat-containing domain"/>
    <property type="match status" value="1"/>
</dbReference>
<dbReference type="SUPFAM" id="SSF52540">
    <property type="entry name" value="P-loop containing nucleoside triphosphate hydrolases"/>
    <property type="match status" value="1"/>
</dbReference>
<dbReference type="InterPro" id="IPR054471">
    <property type="entry name" value="GPIID_WHD"/>
</dbReference>
<dbReference type="PANTHER" id="PTHR10039">
    <property type="entry name" value="AMELOGENIN"/>
    <property type="match status" value="1"/>
</dbReference>
<dbReference type="Gene3D" id="3.40.50.300">
    <property type="entry name" value="P-loop containing nucleotide triphosphate hydrolases"/>
    <property type="match status" value="1"/>
</dbReference>
<feature type="domain" description="NACHT" evidence="3">
    <location>
        <begin position="280"/>
        <end position="417"/>
    </location>
</feature>
<evidence type="ECO:0000313" key="5">
    <source>
        <dbReference type="Proteomes" id="UP000813444"/>
    </source>
</evidence>
<dbReference type="EMBL" id="JAGPNK010000018">
    <property type="protein sequence ID" value="KAH7305450.1"/>
    <property type="molecule type" value="Genomic_DNA"/>
</dbReference>
<dbReference type="InterPro" id="IPR002110">
    <property type="entry name" value="Ankyrin_rpt"/>
</dbReference>
<keyword evidence="2" id="KW-0040">ANK repeat</keyword>
<dbReference type="Pfam" id="PF24809">
    <property type="entry name" value="DUF7708"/>
    <property type="match status" value="1"/>
</dbReference>
<dbReference type="SMART" id="SM00248">
    <property type="entry name" value="ANK"/>
    <property type="match status" value="2"/>
</dbReference>
<accession>A0A8K0WKY5</accession>
<gene>
    <name evidence="4" type="ORF">B0I35DRAFT_362187</name>
</gene>
<dbReference type="InterPro" id="IPR007111">
    <property type="entry name" value="NACHT_NTPase"/>
</dbReference>
<dbReference type="InterPro" id="IPR027417">
    <property type="entry name" value="P-loop_NTPase"/>
</dbReference>
<dbReference type="Pfam" id="PF00023">
    <property type="entry name" value="Ank"/>
    <property type="match status" value="1"/>
</dbReference>
<protein>
    <recommendedName>
        <fullName evidence="3">NACHT domain-containing protein</fullName>
    </recommendedName>
</protein>
<evidence type="ECO:0000313" key="4">
    <source>
        <dbReference type="EMBL" id="KAH7305450.1"/>
    </source>
</evidence>
<evidence type="ECO:0000256" key="1">
    <source>
        <dbReference type="ARBA" id="ARBA00022737"/>
    </source>
</evidence>
<dbReference type="OrthoDB" id="21416at2759"/>
<dbReference type="Pfam" id="PF24883">
    <property type="entry name" value="NPHP3_N"/>
    <property type="match status" value="1"/>
</dbReference>
<feature type="repeat" description="ANK" evidence="2">
    <location>
        <begin position="1070"/>
        <end position="1105"/>
    </location>
</feature>
<organism evidence="4 5">
    <name type="scientific">Stachybotrys elegans</name>
    <dbReference type="NCBI Taxonomy" id="80388"/>
    <lineage>
        <taxon>Eukaryota</taxon>
        <taxon>Fungi</taxon>
        <taxon>Dikarya</taxon>
        <taxon>Ascomycota</taxon>
        <taxon>Pezizomycotina</taxon>
        <taxon>Sordariomycetes</taxon>
        <taxon>Hypocreomycetidae</taxon>
        <taxon>Hypocreales</taxon>
        <taxon>Stachybotryaceae</taxon>
        <taxon>Stachybotrys</taxon>
    </lineage>
</organism>
<dbReference type="PROSITE" id="PS50837">
    <property type="entry name" value="NACHT"/>
    <property type="match status" value="1"/>
</dbReference>
<dbReference type="Proteomes" id="UP000813444">
    <property type="component" value="Unassembled WGS sequence"/>
</dbReference>
<dbReference type="PROSITE" id="PS50088">
    <property type="entry name" value="ANK_REPEAT"/>
    <property type="match status" value="1"/>
</dbReference>
<evidence type="ECO:0000256" key="2">
    <source>
        <dbReference type="PROSITE-ProRule" id="PRU00023"/>
    </source>
</evidence>
<dbReference type="PANTHER" id="PTHR10039:SF14">
    <property type="entry name" value="NACHT DOMAIN-CONTAINING PROTEIN"/>
    <property type="match status" value="1"/>
</dbReference>
<dbReference type="PROSITE" id="PS50297">
    <property type="entry name" value="ANK_REP_REGION"/>
    <property type="match status" value="1"/>
</dbReference>